<keyword evidence="3 5" id="KW-0863">Zinc-finger</keyword>
<dbReference type="Pfam" id="PF12874">
    <property type="entry name" value="zf-met"/>
    <property type="match status" value="1"/>
</dbReference>
<dbReference type="PANTHER" id="PTHR24379:SF121">
    <property type="entry name" value="C2H2-TYPE DOMAIN-CONTAINING PROTEIN"/>
    <property type="match status" value="1"/>
</dbReference>
<dbReference type="InterPro" id="IPR013087">
    <property type="entry name" value="Znf_C2H2_type"/>
</dbReference>
<sequence>MPYCNRCDRYFNSYYALNQHKRDSSFHWICDDCGIDFSTSAGRKEHYVQSPRHDYCQRCDELFDDEEELEDHYDEVHHWCRHCHMFFKNQYGLQEHYRQSPSHYYCSPCDRHFLSASNLRSHVNSSIHQPRNYTCPFKGCGYAFVSQSALTQHLEAGTCSSGVNRNTVNRIVRKYDTTNIITDPSRMITIGDAYQERKLIATGAAWNGEAYECYLCHSTYRTLSALNQHLSSPRHEDKMYICPLNTCRSRFSCLSSLVQHIESEYCGVSKFKSVQNAMDNIIGQMKRITF</sequence>
<reference evidence="7 8" key="1">
    <citation type="submission" date="2014-02" db="EMBL/GenBank/DDBJ databases">
        <title>Transposable element dynamics among asymbiotic and ectomycorrhizal Amanita fungi.</title>
        <authorList>
            <consortium name="DOE Joint Genome Institute"/>
            <person name="Hess J."/>
            <person name="Skrede I."/>
            <person name="Wolfe B."/>
            <person name="LaButti K."/>
            <person name="Ohm R.A."/>
            <person name="Grigoriev I.V."/>
            <person name="Pringle A."/>
        </authorList>
    </citation>
    <scope>NUCLEOTIDE SEQUENCE [LARGE SCALE GENOMIC DNA]</scope>
    <source>
        <strain evidence="7 8">SKay4041</strain>
    </source>
</reference>
<evidence type="ECO:0000256" key="3">
    <source>
        <dbReference type="ARBA" id="ARBA00022771"/>
    </source>
</evidence>
<dbReference type="AlphaFoldDB" id="A0A2A9NN99"/>
<protein>
    <recommendedName>
        <fullName evidence="6">C2H2-type domain-containing protein</fullName>
    </recommendedName>
</protein>
<dbReference type="InterPro" id="IPR022755">
    <property type="entry name" value="Znf_C2H2_jaz"/>
</dbReference>
<name>A0A2A9NN99_9AGAR</name>
<dbReference type="PROSITE" id="PS50157">
    <property type="entry name" value="ZINC_FINGER_C2H2_2"/>
    <property type="match status" value="2"/>
</dbReference>
<organism evidence="7 8">
    <name type="scientific">Amanita thiersii Skay4041</name>
    <dbReference type="NCBI Taxonomy" id="703135"/>
    <lineage>
        <taxon>Eukaryota</taxon>
        <taxon>Fungi</taxon>
        <taxon>Dikarya</taxon>
        <taxon>Basidiomycota</taxon>
        <taxon>Agaricomycotina</taxon>
        <taxon>Agaricomycetes</taxon>
        <taxon>Agaricomycetidae</taxon>
        <taxon>Agaricales</taxon>
        <taxon>Pluteineae</taxon>
        <taxon>Amanitaceae</taxon>
        <taxon>Amanita</taxon>
    </lineage>
</organism>
<dbReference type="PROSITE" id="PS00028">
    <property type="entry name" value="ZINC_FINGER_C2H2_1"/>
    <property type="match status" value="2"/>
</dbReference>
<feature type="domain" description="C2H2-type" evidence="6">
    <location>
        <begin position="133"/>
        <end position="153"/>
    </location>
</feature>
<evidence type="ECO:0000313" key="7">
    <source>
        <dbReference type="EMBL" id="PFH49801.1"/>
    </source>
</evidence>
<dbReference type="Gene3D" id="3.30.160.60">
    <property type="entry name" value="Classic Zinc Finger"/>
    <property type="match status" value="4"/>
</dbReference>
<accession>A0A2A9NN99</accession>
<dbReference type="SMART" id="SM00355">
    <property type="entry name" value="ZnF_C2H2"/>
    <property type="match status" value="8"/>
</dbReference>
<dbReference type="SUPFAM" id="SSF57667">
    <property type="entry name" value="beta-beta-alpha zinc fingers"/>
    <property type="match status" value="2"/>
</dbReference>
<dbReference type="Pfam" id="PF12171">
    <property type="entry name" value="zf-C2H2_jaz"/>
    <property type="match status" value="1"/>
</dbReference>
<dbReference type="Pfam" id="PF00096">
    <property type="entry name" value="zf-C2H2"/>
    <property type="match status" value="1"/>
</dbReference>
<gene>
    <name evidence="7" type="ORF">AMATHDRAFT_62436</name>
</gene>
<evidence type="ECO:0000256" key="4">
    <source>
        <dbReference type="ARBA" id="ARBA00022833"/>
    </source>
</evidence>
<keyword evidence="2" id="KW-0677">Repeat</keyword>
<evidence type="ECO:0000256" key="1">
    <source>
        <dbReference type="ARBA" id="ARBA00022723"/>
    </source>
</evidence>
<evidence type="ECO:0000256" key="5">
    <source>
        <dbReference type="PROSITE-ProRule" id="PRU00042"/>
    </source>
</evidence>
<keyword evidence="4" id="KW-0862">Zinc</keyword>
<evidence type="ECO:0000313" key="8">
    <source>
        <dbReference type="Proteomes" id="UP000242287"/>
    </source>
</evidence>
<keyword evidence="1" id="KW-0479">Metal-binding</keyword>
<dbReference type="PANTHER" id="PTHR24379">
    <property type="entry name" value="KRAB AND ZINC FINGER DOMAIN-CONTAINING"/>
    <property type="match status" value="1"/>
</dbReference>
<dbReference type="OrthoDB" id="6077919at2759"/>
<dbReference type="InterPro" id="IPR036236">
    <property type="entry name" value="Znf_C2H2_sf"/>
</dbReference>
<dbReference type="GO" id="GO:0008270">
    <property type="term" value="F:zinc ion binding"/>
    <property type="evidence" value="ECO:0007669"/>
    <property type="project" value="UniProtKB-KW"/>
</dbReference>
<dbReference type="STRING" id="703135.A0A2A9NN99"/>
<keyword evidence="8" id="KW-1185">Reference proteome</keyword>
<evidence type="ECO:0000256" key="2">
    <source>
        <dbReference type="ARBA" id="ARBA00022737"/>
    </source>
</evidence>
<feature type="domain" description="C2H2-type" evidence="6">
    <location>
        <begin position="104"/>
        <end position="133"/>
    </location>
</feature>
<dbReference type="EMBL" id="KZ302019">
    <property type="protein sequence ID" value="PFH49801.1"/>
    <property type="molecule type" value="Genomic_DNA"/>
</dbReference>
<evidence type="ECO:0000259" key="6">
    <source>
        <dbReference type="PROSITE" id="PS50157"/>
    </source>
</evidence>
<dbReference type="Proteomes" id="UP000242287">
    <property type="component" value="Unassembled WGS sequence"/>
</dbReference>
<proteinExistence type="predicted"/>